<feature type="region of interest" description="Disordered" evidence="8">
    <location>
        <begin position="88"/>
        <end position="141"/>
    </location>
</feature>
<dbReference type="SMART" id="SM00389">
    <property type="entry name" value="HOX"/>
    <property type="match status" value="1"/>
</dbReference>
<dbReference type="EMBL" id="JQ088198">
    <property type="protein sequence ID" value="AEZ03833.1"/>
    <property type="molecule type" value="mRNA"/>
</dbReference>
<evidence type="ECO:0000256" key="8">
    <source>
        <dbReference type="SAM" id="MobiDB-lite"/>
    </source>
</evidence>
<feature type="compositionally biased region" description="Polar residues" evidence="8">
    <location>
        <begin position="92"/>
        <end position="103"/>
    </location>
</feature>
<evidence type="ECO:0000256" key="6">
    <source>
        <dbReference type="PROSITE-ProRule" id="PRU00108"/>
    </source>
</evidence>
<dbReference type="SUPFAM" id="SSF46689">
    <property type="entry name" value="Homeodomain-like"/>
    <property type="match status" value="1"/>
</dbReference>
<comment type="subcellular location">
    <subcellularLocation>
        <location evidence="1 6 7">Nucleus</location>
    </subcellularLocation>
</comment>
<feature type="compositionally biased region" description="Basic and acidic residues" evidence="8">
    <location>
        <begin position="110"/>
        <end position="122"/>
    </location>
</feature>
<dbReference type="InterPro" id="IPR050649">
    <property type="entry name" value="Paired_Homeobox_TFs"/>
</dbReference>
<dbReference type="InterPro" id="IPR017970">
    <property type="entry name" value="Homeobox_CS"/>
</dbReference>
<keyword evidence="5 6" id="KW-0539">Nucleus</keyword>
<evidence type="ECO:0000256" key="7">
    <source>
        <dbReference type="RuleBase" id="RU000682"/>
    </source>
</evidence>
<keyword evidence="2" id="KW-0217">Developmental protein</keyword>
<accession>H6WCW0</accession>
<dbReference type="GO" id="GO:0000977">
    <property type="term" value="F:RNA polymerase II transcription regulatory region sequence-specific DNA binding"/>
    <property type="evidence" value="ECO:0007669"/>
    <property type="project" value="TreeGrafter"/>
</dbReference>
<dbReference type="InterPro" id="IPR009057">
    <property type="entry name" value="Homeodomain-like_sf"/>
</dbReference>
<dbReference type="GO" id="GO:0000981">
    <property type="term" value="F:DNA-binding transcription factor activity, RNA polymerase II-specific"/>
    <property type="evidence" value="ECO:0007669"/>
    <property type="project" value="InterPro"/>
</dbReference>
<dbReference type="FunFam" id="1.10.10.60:FF:000102">
    <property type="entry name" value="Aristaless related homeobox"/>
    <property type="match status" value="1"/>
</dbReference>
<dbReference type="GO" id="GO:0005634">
    <property type="term" value="C:nucleus"/>
    <property type="evidence" value="ECO:0007669"/>
    <property type="project" value="UniProtKB-SubCell"/>
</dbReference>
<name>H6WCW0_TERTR</name>
<dbReference type="PANTHER" id="PTHR24329:SF570">
    <property type="entry name" value="HOMEOBRAIN"/>
    <property type="match status" value="1"/>
</dbReference>
<dbReference type="CDD" id="cd00086">
    <property type="entry name" value="homeodomain"/>
    <property type="match status" value="1"/>
</dbReference>
<dbReference type="Pfam" id="PF00046">
    <property type="entry name" value="Homeodomain"/>
    <property type="match status" value="1"/>
</dbReference>
<dbReference type="PROSITE" id="PS00027">
    <property type="entry name" value="HOMEOBOX_1"/>
    <property type="match status" value="1"/>
</dbReference>
<dbReference type="Gene3D" id="1.10.10.60">
    <property type="entry name" value="Homeodomain-like"/>
    <property type="match status" value="1"/>
</dbReference>
<evidence type="ECO:0000256" key="4">
    <source>
        <dbReference type="ARBA" id="ARBA00023155"/>
    </source>
</evidence>
<evidence type="ECO:0000256" key="2">
    <source>
        <dbReference type="ARBA" id="ARBA00022473"/>
    </source>
</evidence>
<dbReference type="AlphaFoldDB" id="H6WCW0"/>
<keyword evidence="4 6" id="KW-0371">Homeobox</keyword>
<evidence type="ECO:0000256" key="5">
    <source>
        <dbReference type="ARBA" id="ARBA00023242"/>
    </source>
</evidence>
<organism evidence="10">
    <name type="scientific">Terebratalia transversa</name>
    <name type="common">Transverse lampshell</name>
    <dbReference type="NCBI Taxonomy" id="34513"/>
    <lineage>
        <taxon>Eukaryota</taxon>
        <taxon>Metazoa</taxon>
        <taxon>Spiralia</taxon>
        <taxon>Lophotrochozoa</taxon>
        <taxon>Brachiopoda</taxon>
        <taxon>Rhynchonelliformea</taxon>
        <taxon>Rhynchonellata</taxon>
        <taxon>Terebratellidina</taxon>
        <taxon>Laqueoidea</taxon>
        <taxon>Laqueidae</taxon>
        <taxon>Terebratalia</taxon>
    </lineage>
</organism>
<reference evidence="10" key="1">
    <citation type="journal article" date="2012" name="Evodevo">
        <title>Development of the larval anterior neurogenic domains of Terebratalia transversa (Brachiopoda) provides insights into the diversification of larval apical organs and the spiralian nervous system.</title>
        <authorList>
            <person name="Santagata S."/>
            <person name="Resh C."/>
            <person name="Hejnol A."/>
            <person name="Martindale M.Q."/>
            <person name="Passamaneck Y.J."/>
        </authorList>
    </citation>
    <scope>NUCLEOTIDE SEQUENCE</scope>
</reference>
<dbReference type="PANTHER" id="PTHR24329">
    <property type="entry name" value="HOMEOBOX PROTEIN ARISTALESS"/>
    <property type="match status" value="1"/>
</dbReference>
<dbReference type="InterPro" id="IPR001356">
    <property type="entry name" value="HD"/>
</dbReference>
<feature type="region of interest" description="Disordered" evidence="8">
    <location>
        <begin position="1"/>
        <end position="71"/>
    </location>
</feature>
<feature type="compositionally biased region" description="Polar residues" evidence="8">
    <location>
        <begin position="1"/>
        <end position="12"/>
    </location>
</feature>
<dbReference type="PROSITE" id="PS50071">
    <property type="entry name" value="HOMEOBOX_2"/>
    <property type="match status" value="1"/>
</dbReference>
<evidence type="ECO:0000256" key="3">
    <source>
        <dbReference type="ARBA" id="ARBA00023125"/>
    </source>
</evidence>
<keyword evidence="3 6" id="KW-0238">DNA-binding</keyword>
<evidence type="ECO:0000259" key="9">
    <source>
        <dbReference type="PROSITE" id="PS50071"/>
    </source>
</evidence>
<sequence>MTSAMAQVPTNIPSKKSPEKDSKKSCYSIDSILGNTHTPTPARPMLNSPVTITPKSAHITDPSNIPYHATSMFQRPPMGLARAQYLNGESPRATSSPSPTFSGPVSPASRESHSPSFHEDRSSSPLSPDLMDGHRPRKIRRSRTTFTTFQLHQLERAFEKSQYPDVFSREELAMRLDLSEARVQVWFQNRRAKWRKREKALGRDSPNMLNHGEHNVNIHDMTPMVPPSLGAENIWTGSAAIPSMNAMLALQQHCGAHGLYPFPTKFSFLPASYMFGNLGNTSPLNGKAGTLNSLNLSSAQKMTSLKDTGSDESARKFSIDLCD</sequence>
<gene>
    <name evidence="10" type="primary">hbn</name>
</gene>
<proteinExistence type="evidence at transcript level"/>
<feature type="domain" description="Homeobox" evidence="9">
    <location>
        <begin position="137"/>
        <end position="197"/>
    </location>
</feature>
<evidence type="ECO:0000256" key="1">
    <source>
        <dbReference type="ARBA" id="ARBA00004123"/>
    </source>
</evidence>
<protein>
    <submittedName>
        <fullName evidence="10">Homeobrain</fullName>
    </submittedName>
</protein>
<feature type="DNA-binding region" description="Homeobox" evidence="6">
    <location>
        <begin position="139"/>
        <end position="198"/>
    </location>
</feature>
<evidence type="ECO:0000313" key="10">
    <source>
        <dbReference type="EMBL" id="AEZ03833.1"/>
    </source>
</evidence>